<dbReference type="CDD" id="cd17748">
    <property type="entry name" value="BRCT_DNA_ligase_like"/>
    <property type="match status" value="1"/>
</dbReference>
<sequence length="230" mass="26038">MAVVEFEGKSFCFTGKLAELKRTLAEREVRGRNGFSQKVINKELNYLVLGSIPSSGWKHGNYGNKIVKAKQLIADGAELKIVSEKDFMQGLEKYASNDSGEIDEKLIICRYKALFQNGEIDLNALEDYLELLKETSDSHITATIEEPYIYQDLYNEFTEEDIDNLLLFQCRIVKHFGLEENGQEFVDTIAKGFESIDGLDGDISWSEKKEGTASFAKLLQDIPLKTKLTE</sequence>
<reference evidence="1 2" key="1">
    <citation type="submission" date="2019-08" db="EMBL/GenBank/DDBJ databases">
        <title>Genomes of Antarctic Bizionia species.</title>
        <authorList>
            <person name="Bowman J.P."/>
        </authorList>
    </citation>
    <scope>NUCLEOTIDE SEQUENCE [LARGE SCALE GENOMIC DNA]</scope>
    <source>
        <strain evidence="1 2">IC164</strain>
    </source>
</reference>
<dbReference type="Proteomes" id="UP000323621">
    <property type="component" value="Unassembled WGS sequence"/>
</dbReference>
<name>A0ABY3M7T8_9FLAO</name>
<organism evidence="1 2">
    <name type="scientific">Bizionia gelidisalsuginis</name>
    <dbReference type="NCBI Taxonomy" id="291188"/>
    <lineage>
        <taxon>Bacteria</taxon>
        <taxon>Pseudomonadati</taxon>
        <taxon>Bacteroidota</taxon>
        <taxon>Flavobacteriia</taxon>
        <taxon>Flavobacteriales</taxon>
        <taxon>Flavobacteriaceae</taxon>
        <taxon>Bizionia</taxon>
    </lineage>
</organism>
<dbReference type="InterPro" id="IPR036420">
    <property type="entry name" value="BRCT_dom_sf"/>
</dbReference>
<accession>A0ABY3M7T8</accession>
<dbReference type="Gene3D" id="3.40.50.10190">
    <property type="entry name" value="BRCT domain"/>
    <property type="match status" value="1"/>
</dbReference>
<keyword evidence="2" id="KW-1185">Reference proteome</keyword>
<dbReference type="RefSeq" id="WP_148381488.1">
    <property type="nucleotide sequence ID" value="NZ_VSKN01000024.1"/>
</dbReference>
<dbReference type="EMBL" id="VSKN01000024">
    <property type="protein sequence ID" value="TYC09250.1"/>
    <property type="molecule type" value="Genomic_DNA"/>
</dbReference>
<evidence type="ECO:0000313" key="2">
    <source>
        <dbReference type="Proteomes" id="UP000323621"/>
    </source>
</evidence>
<proteinExistence type="predicted"/>
<comment type="caution">
    <text evidence="1">The sequence shown here is derived from an EMBL/GenBank/DDBJ whole genome shotgun (WGS) entry which is preliminary data.</text>
</comment>
<dbReference type="SUPFAM" id="SSF52113">
    <property type="entry name" value="BRCT domain"/>
    <property type="match status" value="1"/>
</dbReference>
<evidence type="ECO:0008006" key="3">
    <source>
        <dbReference type="Google" id="ProtNLM"/>
    </source>
</evidence>
<gene>
    <name evidence="1" type="ORF">ES677_13260</name>
</gene>
<evidence type="ECO:0000313" key="1">
    <source>
        <dbReference type="EMBL" id="TYC09250.1"/>
    </source>
</evidence>
<protein>
    <recommendedName>
        <fullName evidence="3">BRCT domain-containing protein</fullName>
    </recommendedName>
</protein>